<keyword evidence="2" id="KW-0808">Transferase</keyword>
<gene>
    <name evidence="2" type="ORF">J2Z48_001506</name>
</gene>
<sequence length="239" mass="27932">MAHKSSYYCPCCKNHISQFVPWPAGFFEPQSFKLENWNPKTGICSICMAMDRERLYVWFMERETDLVRANVSVLHIDPEKNVKNRLDTCSNLQYVCGDLKPLDPWTKGIDVTNLYYEDQSFDVVLCSHILENILDDGKAMRELYRVMKVGGWGIMQVPLATNIKMSFEDERVVTPEDRTRAYGHQDHVRVYAKEDYIQRLESVGFRVELYNIAEKYSIEETHKLGLSKEDNLYIVHKDA</sequence>
<keyword evidence="2" id="KW-0489">Methyltransferase</keyword>
<organism evidence="2 3">
    <name type="scientific">Croceifilum oryzae</name>
    <dbReference type="NCBI Taxonomy" id="1553429"/>
    <lineage>
        <taxon>Bacteria</taxon>
        <taxon>Bacillati</taxon>
        <taxon>Bacillota</taxon>
        <taxon>Bacilli</taxon>
        <taxon>Bacillales</taxon>
        <taxon>Thermoactinomycetaceae</taxon>
        <taxon>Croceifilum</taxon>
    </lineage>
</organism>
<dbReference type="Proteomes" id="UP001238450">
    <property type="component" value="Unassembled WGS sequence"/>
</dbReference>
<dbReference type="CDD" id="cd02440">
    <property type="entry name" value="AdoMet_MTases"/>
    <property type="match status" value="1"/>
</dbReference>
<accession>A0AAJ1TEE3</accession>
<evidence type="ECO:0000259" key="1">
    <source>
        <dbReference type="Pfam" id="PF08241"/>
    </source>
</evidence>
<dbReference type="InterPro" id="IPR029063">
    <property type="entry name" value="SAM-dependent_MTases_sf"/>
</dbReference>
<dbReference type="AlphaFoldDB" id="A0AAJ1TEE3"/>
<dbReference type="Gene3D" id="3.40.50.150">
    <property type="entry name" value="Vaccinia Virus protein VP39"/>
    <property type="match status" value="1"/>
</dbReference>
<dbReference type="EMBL" id="JAUSUV010000006">
    <property type="protein sequence ID" value="MDQ0417333.1"/>
    <property type="molecule type" value="Genomic_DNA"/>
</dbReference>
<dbReference type="InterPro" id="IPR013216">
    <property type="entry name" value="Methyltransf_11"/>
</dbReference>
<feature type="domain" description="Methyltransferase type 11" evidence="1">
    <location>
        <begin position="107"/>
        <end position="154"/>
    </location>
</feature>
<name>A0AAJ1TEE3_9BACL</name>
<dbReference type="SUPFAM" id="SSF53335">
    <property type="entry name" value="S-adenosyl-L-methionine-dependent methyltransferases"/>
    <property type="match status" value="1"/>
</dbReference>
<reference evidence="2 3" key="1">
    <citation type="submission" date="2023-07" db="EMBL/GenBank/DDBJ databases">
        <title>Genomic Encyclopedia of Type Strains, Phase IV (KMG-IV): sequencing the most valuable type-strain genomes for metagenomic binning, comparative biology and taxonomic classification.</title>
        <authorList>
            <person name="Goeker M."/>
        </authorList>
    </citation>
    <scope>NUCLEOTIDE SEQUENCE [LARGE SCALE GENOMIC DNA]</scope>
    <source>
        <strain evidence="2 3">DSM 46876</strain>
    </source>
</reference>
<dbReference type="GO" id="GO:0032259">
    <property type="term" value="P:methylation"/>
    <property type="evidence" value="ECO:0007669"/>
    <property type="project" value="UniProtKB-KW"/>
</dbReference>
<dbReference type="Pfam" id="PF08241">
    <property type="entry name" value="Methyltransf_11"/>
    <property type="match status" value="1"/>
</dbReference>
<dbReference type="RefSeq" id="WP_307252328.1">
    <property type="nucleotide sequence ID" value="NZ_JAUSUV010000006.1"/>
</dbReference>
<keyword evidence="3" id="KW-1185">Reference proteome</keyword>
<proteinExistence type="predicted"/>
<protein>
    <submittedName>
        <fullName evidence="2">SAM-dependent methyltransferase</fullName>
    </submittedName>
</protein>
<evidence type="ECO:0000313" key="3">
    <source>
        <dbReference type="Proteomes" id="UP001238450"/>
    </source>
</evidence>
<evidence type="ECO:0000313" key="2">
    <source>
        <dbReference type="EMBL" id="MDQ0417333.1"/>
    </source>
</evidence>
<comment type="caution">
    <text evidence="2">The sequence shown here is derived from an EMBL/GenBank/DDBJ whole genome shotgun (WGS) entry which is preliminary data.</text>
</comment>
<dbReference type="GO" id="GO:0008757">
    <property type="term" value="F:S-adenosylmethionine-dependent methyltransferase activity"/>
    <property type="evidence" value="ECO:0007669"/>
    <property type="project" value="InterPro"/>
</dbReference>